<dbReference type="PROSITE" id="PS51257">
    <property type="entry name" value="PROKAR_LIPOPROTEIN"/>
    <property type="match status" value="1"/>
</dbReference>
<keyword evidence="5" id="KW-0449">Lipoprotein</keyword>
<organism evidence="7 8">
    <name type="scientific">Zhenhengia yiwuensis</name>
    <dbReference type="NCBI Taxonomy" id="2763666"/>
    <lineage>
        <taxon>Bacteria</taxon>
        <taxon>Bacillati</taxon>
        <taxon>Bacillota</taxon>
        <taxon>Clostridia</taxon>
        <taxon>Lachnospirales</taxon>
        <taxon>Lachnospiraceae</taxon>
        <taxon>Zhenhengia</taxon>
    </lineage>
</organism>
<dbReference type="Gene3D" id="3.40.190.10">
    <property type="entry name" value="Periplasmic binding protein-like II"/>
    <property type="match status" value="2"/>
</dbReference>
<evidence type="ECO:0000313" key="8">
    <source>
        <dbReference type="Proteomes" id="UP000655830"/>
    </source>
</evidence>
<dbReference type="AlphaFoldDB" id="A0A926ICD9"/>
<evidence type="ECO:0000256" key="1">
    <source>
        <dbReference type="ARBA" id="ARBA00022475"/>
    </source>
</evidence>
<dbReference type="PANTHER" id="PTHR43649:SF33">
    <property type="entry name" value="POLYGALACTURONAN_RHAMNOGALACTURONAN-BINDING PROTEIN YTCQ"/>
    <property type="match status" value="1"/>
</dbReference>
<accession>A0A926ICD9</accession>
<feature type="signal peptide" evidence="6">
    <location>
        <begin position="1"/>
        <end position="23"/>
    </location>
</feature>
<dbReference type="InterPro" id="IPR006059">
    <property type="entry name" value="SBP"/>
</dbReference>
<feature type="chain" id="PRO_5038972368" evidence="6">
    <location>
        <begin position="24"/>
        <end position="526"/>
    </location>
</feature>
<keyword evidence="1" id="KW-1003">Cell membrane</keyword>
<reference evidence="7" key="1">
    <citation type="submission" date="2020-08" db="EMBL/GenBank/DDBJ databases">
        <title>Genome public.</title>
        <authorList>
            <person name="Liu C."/>
            <person name="Sun Q."/>
        </authorList>
    </citation>
    <scope>NUCLEOTIDE SEQUENCE</scope>
    <source>
        <strain evidence="7">NSJ-12</strain>
    </source>
</reference>
<gene>
    <name evidence="7" type="ORF">H8718_03545</name>
</gene>
<evidence type="ECO:0000256" key="2">
    <source>
        <dbReference type="ARBA" id="ARBA00022729"/>
    </source>
</evidence>
<dbReference type="InterPro" id="IPR050490">
    <property type="entry name" value="Bact_solute-bd_prot1"/>
</dbReference>
<keyword evidence="4" id="KW-0564">Palmitate</keyword>
<dbReference type="EMBL" id="JACRSY010000004">
    <property type="protein sequence ID" value="MBC8578602.1"/>
    <property type="molecule type" value="Genomic_DNA"/>
</dbReference>
<dbReference type="Proteomes" id="UP000655830">
    <property type="component" value="Unassembled WGS sequence"/>
</dbReference>
<keyword evidence="2 6" id="KW-0732">Signal</keyword>
<evidence type="ECO:0000256" key="4">
    <source>
        <dbReference type="ARBA" id="ARBA00023139"/>
    </source>
</evidence>
<proteinExistence type="predicted"/>
<keyword evidence="8" id="KW-1185">Reference proteome</keyword>
<dbReference type="RefSeq" id="WP_249331560.1">
    <property type="nucleotide sequence ID" value="NZ_JACRSY010000004.1"/>
</dbReference>
<evidence type="ECO:0000256" key="3">
    <source>
        <dbReference type="ARBA" id="ARBA00023136"/>
    </source>
</evidence>
<evidence type="ECO:0000256" key="5">
    <source>
        <dbReference type="ARBA" id="ARBA00023288"/>
    </source>
</evidence>
<evidence type="ECO:0000256" key="6">
    <source>
        <dbReference type="SAM" id="SignalP"/>
    </source>
</evidence>
<protein>
    <submittedName>
        <fullName evidence="7">Extracellular solute-binding protein</fullName>
    </submittedName>
</protein>
<comment type="caution">
    <text evidence="7">The sequence shown here is derived from an EMBL/GenBank/DDBJ whole genome shotgun (WGS) entry which is preliminary data.</text>
</comment>
<keyword evidence="3" id="KW-0472">Membrane</keyword>
<name>A0A926ICD9_9FIRM</name>
<dbReference type="PANTHER" id="PTHR43649">
    <property type="entry name" value="ARABINOSE-BINDING PROTEIN-RELATED"/>
    <property type="match status" value="1"/>
</dbReference>
<dbReference type="Pfam" id="PF01547">
    <property type="entry name" value="SBP_bac_1"/>
    <property type="match status" value="1"/>
</dbReference>
<dbReference type="SUPFAM" id="SSF53850">
    <property type="entry name" value="Periplasmic binding protein-like II"/>
    <property type="match status" value="1"/>
</dbReference>
<evidence type="ECO:0000313" key="7">
    <source>
        <dbReference type="EMBL" id="MBC8578602.1"/>
    </source>
</evidence>
<sequence length="526" mass="58582">MRKFTKALTLATATMLLVSSVTGCSTGNKSQAAAGGNTSSSGVEVNLTGYPIVEEPIQLTAFAYGEPGNGDWDDYPVFAELAEKTNVQVDFETVSGDGATEKLNLVLASNKLPDIFFSGLSSTMINKYAGMGLFLPLNDLIDQYAPNIKAVLEERPDIKNAITMPDGNIYSIPAVNANAGIPTTQLCINKTWLDKLGLEVPTTTDEFYEVLKAFKTQDPNGNGKADEIPMTYEPVPPYDVWNGDTGFSGAFGIVTLTGSMMLSEDEQDLIYTPVQEGYKDYIKWTSKLYTEGLLDPELFTQDHNQYMAKRSSDYVGAYLTNGPLEGTDIEWIAIEPLKGPNGDQLWSQFDYGIDKNRAIISATCQYPEVAMRYIDSFFEKENSLKLKYGKRLQEREGGKWEIIELEPGVSSECPGPYAPTMETKDMEMNDLVQTESSIRANERLEMYKPFLAPAIPNMNLTPEESKELSALQTDLQDYVNQNKAKWTTGQQNVDTDWDNYVATLNKMGLERYMEIYNQAYDRFLGN</sequence>